<protein>
    <submittedName>
        <fullName evidence="7">Leucyl aminopeptidase</fullName>
    </submittedName>
</protein>
<evidence type="ECO:0000256" key="5">
    <source>
        <dbReference type="ARBA" id="ARBA00023211"/>
    </source>
</evidence>
<dbReference type="GO" id="GO:0030145">
    <property type="term" value="F:manganese ion binding"/>
    <property type="evidence" value="ECO:0007669"/>
    <property type="project" value="InterPro"/>
</dbReference>
<evidence type="ECO:0000256" key="4">
    <source>
        <dbReference type="ARBA" id="ARBA00022801"/>
    </source>
</evidence>
<keyword evidence="5" id="KW-0464">Manganese</keyword>
<dbReference type="RefSeq" id="WP_069959356.1">
    <property type="nucleotide sequence ID" value="NZ_MCGG01000078.1"/>
</dbReference>
<dbReference type="Pfam" id="PF00883">
    <property type="entry name" value="Peptidase_M17"/>
    <property type="match status" value="1"/>
</dbReference>
<keyword evidence="3" id="KW-0645">Protease</keyword>
<evidence type="ECO:0000313" key="7">
    <source>
        <dbReference type="EMBL" id="OEJ64008.1"/>
    </source>
</evidence>
<dbReference type="CDD" id="cd00433">
    <property type="entry name" value="Peptidase_M17"/>
    <property type="match status" value="1"/>
</dbReference>
<dbReference type="GO" id="GO:0070006">
    <property type="term" value="F:metalloaminopeptidase activity"/>
    <property type="evidence" value="ECO:0007669"/>
    <property type="project" value="InterPro"/>
</dbReference>
<dbReference type="PANTHER" id="PTHR11963:SF20">
    <property type="entry name" value="PEPTIDASE B"/>
    <property type="match status" value="1"/>
</dbReference>
<dbReference type="GO" id="GO:0006508">
    <property type="term" value="P:proteolysis"/>
    <property type="evidence" value="ECO:0007669"/>
    <property type="project" value="UniProtKB-KW"/>
</dbReference>
<dbReference type="InterPro" id="IPR043472">
    <property type="entry name" value="Macro_dom-like"/>
</dbReference>
<evidence type="ECO:0000256" key="3">
    <source>
        <dbReference type="ARBA" id="ARBA00022670"/>
    </source>
</evidence>
<dbReference type="AlphaFoldDB" id="A0A1E5Q3J7"/>
<dbReference type="InterPro" id="IPR011356">
    <property type="entry name" value="Leucine_aapep/pepB"/>
</dbReference>
<evidence type="ECO:0000256" key="2">
    <source>
        <dbReference type="ARBA" id="ARBA00022438"/>
    </source>
</evidence>
<reference evidence="8" key="1">
    <citation type="submission" date="2016-07" db="EMBL/GenBank/DDBJ databases">
        <authorList>
            <person name="Florea S."/>
            <person name="Webb J.S."/>
            <person name="Jaromczyk J."/>
            <person name="Schardl C.L."/>
        </authorList>
    </citation>
    <scope>NUCLEOTIDE SEQUENCE [LARGE SCALE GENOMIC DNA]</scope>
    <source>
        <strain evidence="8">MV-1</strain>
    </source>
</reference>
<dbReference type="Proteomes" id="UP000095347">
    <property type="component" value="Unassembled WGS sequence"/>
</dbReference>
<dbReference type="InterPro" id="IPR048816">
    <property type="entry name" value="Peptidase_M17_N_1"/>
</dbReference>
<dbReference type="Gene3D" id="3.40.630.10">
    <property type="entry name" value="Zn peptidases"/>
    <property type="match status" value="1"/>
</dbReference>
<dbReference type="Gene3D" id="3.40.220.10">
    <property type="entry name" value="Leucine Aminopeptidase, subunit E, domain 1"/>
    <property type="match status" value="1"/>
</dbReference>
<proteinExistence type="inferred from homology"/>
<dbReference type="GO" id="GO:0005737">
    <property type="term" value="C:cytoplasm"/>
    <property type="evidence" value="ECO:0007669"/>
    <property type="project" value="InterPro"/>
</dbReference>
<evidence type="ECO:0000256" key="1">
    <source>
        <dbReference type="ARBA" id="ARBA00009528"/>
    </source>
</evidence>
<dbReference type="SUPFAM" id="SSF53187">
    <property type="entry name" value="Zn-dependent exopeptidases"/>
    <property type="match status" value="1"/>
</dbReference>
<comment type="similarity">
    <text evidence="1">Belongs to the peptidase M17 family.</text>
</comment>
<gene>
    <name evidence="7" type="ORF">BEN30_00940</name>
</gene>
<evidence type="ECO:0000259" key="6">
    <source>
        <dbReference type="PROSITE" id="PS00631"/>
    </source>
</evidence>
<dbReference type="OrthoDB" id="9809354at2"/>
<keyword evidence="2 7" id="KW-0031">Aminopeptidase</keyword>
<evidence type="ECO:0000313" key="8">
    <source>
        <dbReference type="Proteomes" id="UP000095347"/>
    </source>
</evidence>
<keyword evidence="8" id="KW-1185">Reference proteome</keyword>
<comment type="caution">
    <text evidence="7">The sequence shown here is derived from an EMBL/GenBank/DDBJ whole genome shotgun (WGS) entry which is preliminary data.</text>
</comment>
<dbReference type="STRING" id="28181.BEN30_00940"/>
<dbReference type="SUPFAM" id="SSF52949">
    <property type="entry name" value="Macro domain-like"/>
    <property type="match status" value="1"/>
</dbReference>
<dbReference type="PROSITE" id="PS00631">
    <property type="entry name" value="CYTOSOL_AP"/>
    <property type="match status" value="1"/>
</dbReference>
<dbReference type="EMBL" id="MCGG01000078">
    <property type="protein sequence ID" value="OEJ64008.1"/>
    <property type="molecule type" value="Genomic_DNA"/>
</dbReference>
<sequence>MPKCFIDSTPKALPVHTVREDAYGAWLDGQSDGVKAWLASTGFKGKGGQTALLPGDGATGAIGAVYVIGGNDDRGGAWAWASLQTGLPGGEYQIVSELSADDAHDAALGFALASYRYERYQTQTDDGNGPDNGTDNGGANMPVLVWPQGADRDGVRGAYGATKLVRDLINTPASDLGPAELAKAAEELAHASGASFKGVVGVDLIREDFPAVYAVGRGAEDSRAPRLIEFTWGREDAPRVTLVGKGVTFDTGGLDLKPASAMKLMKKDMGGAAHALGLASMVMVAGLDVRLRVIIAAVENSVSGAAMRPQDVIATRKGLSVEIGNTDAEGRVILADALALASEDNPEIIVDFATLTGAARSALGTDLPALFCNDDGWAEAILNAGLKTADPLWRMPLYQPYKKQIKSKIADLRNDTDTPYGGAITAALFLQAFVGKDIAWAHIDLMGWTLAAMAGKPDGGEAMSMRALFAALTDRYAS</sequence>
<dbReference type="PANTHER" id="PTHR11963">
    <property type="entry name" value="LEUCINE AMINOPEPTIDASE-RELATED"/>
    <property type="match status" value="1"/>
</dbReference>
<organism evidence="7 8">
    <name type="scientific">Magnetovibrio blakemorei</name>
    <dbReference type="NCBI Taxonomy" id="28181"/>
    <lineage>
        <taxon>Bacteria</taxon>
        <taxon>Pseudomonadati</taxon>
        <taxon>Pseudomonadota</taxon>
        <taxon>Alphaproteobacteria</taxon>
        <taxon>Rhodospirillales</taxon>
        <taxon>Magnetovibrionaceae</taxon>
        <taxon>Magnetovibrio</taxon>
    </lineage>
</organism>
<name>A0A1E5Q3J7_9PROT</name>
<keyword evidence="4" id="KW-0378">Hydrolase</keyword>
<dbReference type="Pfam" id="PF21337">
    <property type="entry name" value="Peptidase_M17_N_1"/>
    <property type="match status" value="1"/>
</dbReference>
<dbReference type="PRINTS" id="PR00481">
    <property type="entry name" value="LAMNOPPTDASE"/>
</dbReference>
<dbReference type="InterPro" id="IPR000819">
    <property type="entry name" value="Peptidase_M17_C"/>
</dbReference>
<accession>A0A1E5Q3J7</accession>
<feature type="domain" description="Cytosol aminopeptidase" evidence="6">
    <location>
        <begin position="325"/>
        <end position="332"/>
    </location>
</feature>